<sequence>MRWADELIVPLPDRKTQLELATADEQLYSFQVELTRQRASIWSNPDAADEVVNRFSTAFDDSIESWLDQLPFPIASALWTAQTAASPGDQQRAYIQAWEAIVAFHATVLLSAIRSVPGDQHEVEAAIGRTLREQRLGIEHASFGMWLVIIDRTSKEFRRALKGNDLDEVARVRRAFGDLSASGIERLVSKELGHLFRSLATKRNRWHGHSGFTSDEAWRNQVASLISDLRDLRGVLGDVWAQFRLVRAGRSKRGRDGFVQAAELAVGTRTPFKIEDFRVGEQMYDGELYLLKDGAQSPLRLGSFVQLRAAPTGAQYTTYFYNRTEGADVRLVSYQYGSEDEMQTDIESFREEFGALAGD</sequence>
<dbReference type="GO" id="GO:0032259">
    <property type="term" value="P:methylation"/>
    <property type="evidence" value="ECO:0007669"/>
    <property type="project" value="UniProtKB-KW"/>
</dbReference>
<dbReference type="PATRIC" id="fig|1114960.4.peg.49"/>
<proteinExistence type="predicted"/>
<evidence type="ECO:0000313" key="2">
    <source>
        <dbReference type="Proteomes" id="UP000005064"/>
    </source>
</evidence>
<accession>H0JKG7</accession>
<dbReference type="EMBL" id="AHBW01000026">
    <property type="protein sequence ID" value="EHK86152.1"/>
    <property type="molecule type" value="Genomic_DNA"/>
</dbReference>
<dbReference type="GO" id="GO:0008168">
    <property type="term" value="F:methyltransferase activity"/>
    <property type="evidence" value="ECO:0007669"/>
    <property type="project" value="UniProtKB-KW"/>
</dbReference>
<dbReference type="AlphaFoldDB" id="H0JKG7"/>
<keyword evidence="1" id="KW-0808">Transferase</keyword>
<reference evidence="1 2" key="1">
    <citation type="submission" date="2011-12" db="EMBL/GenBank/DDBJ databases">
        <authorList>
            <person name="Kriszt B."/>
            <person name="Tancsics A."/>
            <person name="Cserhati M."/>
            <person name="Toth A."/>
            <person name="Nagy I."/>
            <person name="Horvath B."/>
            <person name="Tamura T."/>
            <person name="Kukolya J."/>
            <person name="Szoboszlay S."/>
        </authorList>
    </citation>
    <scope>NUCLEOTIDE SEQUENCE [LARGE SCALE GENOMIC DNA]</scope>
    <source>
        <strain evidence="1 2">AK37</strain>
    </source>
</reference>
<dbReference type="Proteomes" id="UP000005064">
    <property type="component" value="Unassembled WGS sequence"/>
</dbReference>
<keyword evidence="1" id="KW-0489">Methyltransferase</keyword>
<protein>
    <submittedName>
        <fullName evidence="1">N-6 DNA methylase</fullName>
    </submittedName>
</protein>
<gene>
    <name evidence="1" type="ORF">AK37_00332</name>
</gene>
<evidence type="ECO:0000313" key="1">
    <source>
        <dbReference type="EMBL" id="EHK86152.1"/>
    </source>
</evidence>
<name>H0JKG7_9NOCA</name>
<comment type="caution">
    <text evidence="1">The sequence shown here is derived from an EMBL/GenBank/DDBJ whole genome shotgun (WGS) entry which is preliminary data.</text>
</comment>
<organism evidence="1 2">
    <name type="scientific">Rhodococcus pyridinivorans AK37</name>
    <dbReference type="NCBI Taxonomy" id="1114960"/>
    <lineage>
        <taxon>Bacteria</taxon>
        <taxon>Bacillati</taxon>
        <taxon>Actinomycetota</taxon>
        <taxon>Actinomycetes</taxon>
        <taxon>Mycobacteriales</taxon>
        <taxon>Nocardiaceae</taxon>
        <taxon>Rhodococcus</taxon>
    </lineage>
</organism>